<dbReference type="SUPFAM" id="SSF51905">
    <property type="entry name" value="FAD/NAD(P)-binding domain"/>
    <property type="match status" value="1"/>
</dbReference>
<keyword evidence="11" id="KW-0547">Nucleotide-binding</keyword>
<evidence type="ECO:0000256" key="5">
    <source>
        <dbReference type="ARBA" id="ARBA00022630"/>
    </source>
</evidence>
<evidence type="ECO:0000256" key="2">
    <source>
        <dbReference type="ARBA" id="ARBA00007532"/>
    </source>
</evidence>
<dbReference type="PRINTS" id="PR00368">
    <property type="entry name" value="FADPNR"/>
</dbReference>
<dbReference type="NCBIfam" id="TIGR01350">
    <property type="entry name" value="lipoamide_DH"/>
    <property type="match status" value="1"/>
</dbReference>
<dbReference type="SUPFAM" id="SSF55424">
    <property type="entry name" value="FAD/NAD-linked reductases, dimerisation (C-terminal) domain"/>
    <property type="match status" value="1"/>
</dbReference>
<dbReference type="InterPro" id="IPR006258">
    <property type="entry name" value="Lipoamide_DH"/>
</dbReference>
<feature type="binding site" evidence="11">
    <location>
        <position position="112"/>
    </location>
    <ligand>
        <name>FAD</name>
        <dbReference type="ChEBI" id="CHEBI:57692"/>
    </ligand>
</feature>
<organism evidence="16 17">
    <name type="scientific">Hydrogenothermus marinus</name>
    <dbReference type="NCBI Taxonomy" id="133270"/>
    <lineage>
        <taxon>Bacteria</taxon>
        <taxon>Pseudomonadati</taxon>
        <taxon>Aquificota</taxon>
        <taxon>Aquificia</taxon>
        <taxon>Aquificales</taxon>
        <taxon>Hydrogenothermaceae</taxon>
        <taxon>Hydrogenothermus</taxon>
    </lineage>
</organism>
<dbReference type="RefSeq" id="WP_121923235.1">
    <property type="nucleotide sequence ID" value="NZ_REFO01000012.1"/>
</dbReference>
<feature type="active site" description="Proton acceptor" evidence="10">
    <location>
        <position position="439"/>
    </location>
</feature>
<evidence type="ECO:0000313" key="17">
    <source>
        <dbReference type="Proteomes" id="UP000280842"/>
    </source>
</evidence>
<keyword evidence="7 13" id="KW-0560">Oxidoreductase</keyword>
<feature type="binding site" evidence="11">
    <location>
        <position position="268"/>
    </location>
    <ligand>
        <name>NAD(+)</name>
        <dbReference type="ChEBI" id="CHEBI:57540"/>
    </ligand>
</feature>
<comment type="cofactor">
    <cofactor evidence="11 13">
        <name>FAD</name>
        <dbReference type="ChEBI" id="CHEBI:57692"/>
    </cofactor>
    <text evidence="11 13">Binds 1 FAD per subunit.</text>
</comment>
<dbReference type="InterPro" id="IPR023753">
    <property type="entry name" value="FAD/NAD-binding_dom"/>
</dbReference>
<comment type="miscellaneous">
    <text evidence="13">The active site is a redox-active disulfide bond.</text>
</comment>
<feature type="binding site" evidence="11">
    <location>
        <position position="202"/>
    </location>
    <ligand>
        <name>NAD(+)</name>
        <dbReference type="ChEBI" id="CHEBI:57540"/>
    </ligand>
</feature>
<feature type="disulfide bond" description="Redox-active" evidence="12">
    <location>
        <begin position="39"/>
        <end position="44"/>
    </location>
</feature>
<comment type="subcellular location">
    <subcellularLocation>
        <location evidence="1">Cytoplasm</location>
    </subcellularLocation>
</comment>
<evidence type="ECO:0000256" key="3">
    <source>
        <dbReference type="ARBA" id="ARBA00012608"/>
    </source>
</evidence>
<evidence type="ECO:0000256" key="1">
    <source>
        <dbReference type="ARBA" id="ARBA00004496"/>
    </source>
</evidence>
<dbReference type="PANTHER" id="PTHR22912">
    <property type="entry name" value="DISULFIDE OXIDOREDUCTASE"/>
    <property type="match status" value="1"/>
</dbReference>
<dbReference type="Gene3D" id="3.50.50.60">
    <property type="entry name" value="FAD/NAD(P)-binding domain"/>
    <property type="match status" value="2"/>
</dbReference>
<comment type="similarity">
    <text evidence="2 13">Belongs to the class-I pyridine nucleotide-disulfide oxidoreductase family.</text>
</comment>
<dbReference type="EMBL" id="REFO01000012">
    <property type="protein sequence ID" value="RMA96101.1"/>
    <property type="molecule type" value="Genomic_DNA"/>
</dbReference>
<comment type="caution">
    <text evidence="16">The sequence shown here is derived from an EMBL/GenBank/DDBJ whole genome shotgun (WGS) entry which is preliminary data.</text>
</comment>
<evidence type="ECO:0000256" key="4">
    <source>
        <dbReference type="ARBA" id="ARBA00016961"/>
    </source>
</evidence>
<proteinExistence type="inferred from homology"/>
<evidence type="ECO:0000256" key="8">
    <source>
        <dbReference type="ARBA" id="ARBA00023027"/>
    </source>
</evidence>
<feature type="binding site" evidence="11">
    <location>
        <begin position="179"/>
        <end position="186"/>
    </location>
    <ligand>
        <name>NAD(+)</name>
        <dbReference type="ChEBI" id="CHEBI:57540"/>
    </ligand>
</feature>
<evidence type="ECO:0000256" key="12">
    <source>
        <dbReference type="PIRSR" id="PIRSR000350-4"/>
    </source>
</evidence>
<dbReference type="GO" id="GO:0005737">
    <property type="term" value="C:cytoplasm"/>
    <property type="evidence" value="ECO:0007669"/>
    <property type="project" value="UniProtKB-SubCell"/>
</dbReference>
<evidence type="ECO:0000256" key="7">
    <source>
        <dbReference type="ARBA" id="ARBA00023002"/>
    </source>
</evidence>
<feature type="binding site" evidence="11">
    <location>
        <position position="306"/>
    </location>
    <ligand>
        <name>FAD</name>
        <dbReference type="ChEBI" id="CHEBI:57692"/>
    </ligand>
</feature>
<feature type="binding site" evidence="11">
    <location>
        <begin position="141"/>
        <end position="143"/>
    </location>
    <ligand>
        <name>FAD</name>
        <dbReference type="ChEBI" id="CHEBI:57692"/>
    </ligand>
</feature>
<dbReference type="Pfam" id="PF07992">
    <property type="entry name" value="Pyr_redox_2"/>
    <property type="match status" value="1"/>
</dbReference>
<evidence type="ECO:0000256" key="13">
    <source>
        <dbReference type="RuleBase" id="RU003692"/>
    </source>
</evidence>
<dbReference type="InterPro" id="IPR050151">
    <property type="entry name" value="Class-I_Pyr_Nuc-Dis_Oxidored"/>
</dbReference>
<evidence type="ECO:0000256" key="6">
    <source>
        <dbReference type="ARBA" id="ARBA00022827"/>
    </source>
</evidence>
<evidence type="ECO:0000259" key="14">
    <source>
        <dbReference type="Pfam" id="PF02852"/>
    </source>
</evidence>
<keyword evidence="6 11" id="KW-0274">FAD</keyword>
<dbReference type="AlphaFoldDB" id="A0A3M0BG33"/>
<dbReference type="InterPro" id="IPR004099">
    <property type="entry name" value="Pyr_nucl-diS_OxRdtase_dimer"/>
</dbReference>
<accession>A0A3M0BG33</accession>
<dbReference type="InterPro" id="IPR036188">
    <property type="entry name" value="FAD/NAD-bd_sf"/>
</dbReference>
<feature type="binding site" evidence="11">
    <location>
        <position position="48"/>
    </location>
    <ligand>
        <name>FAD</name>
        <dbReference type="ChEBI" id="CHEBI:57692"/>
    </ligand>
</feature>
<evidence type="ECO:0000256" key="9">
    <source>
        <dbReference type="ARBA" id="ARBA00049187"/>
    </source>
</evidence>
<dbReference type="InterPro" id="IPR001100">
    <property type="entry name" value="Pyr_nuc-diS_OxRdtase"/>
</dbReference>
<feature type="domain" description="FAD/NAD(P)-binding" evidence="15">
    <location>
        <begin position="2"/>
        <end position="321"/>
    </location>
</feature>
<dbReference type="EC" id="1.8.1.4" evidence="3 13"/>
<dbReference type="GO" id="GO:0006103">
    <property type="term" value="P:2-oxoglutarate metabolic process"/>
    <property type="evidence" value="ECO:0007669"/>
    <property type="project" value="TreeGrafter"/>
</dbReference>
<keyword evidence="5 13" id="KW-0285">Flavoprotein</keyword>
<dbReference type="PRINTS" id="PR00411">
    <property type="entry name" value="PNDRDTASEI"/>
</dbReference>
<evidence type="ECO:0000313" key="16">
    <source>
        <dbReference type="EMBL" id="RMA96101.1"/>
    </source>
</evidence>
<protein>
    <recommendedName>
        <fullName evidence="4 13">Dihydrolipoyl dehydrogenase</fullName>
        <ecNumber evidence="3 13">1.8.1.4</ecNumber>
    </recommendedName>
</protein>
<dbReference type="Proteomes" id="UP000280842">
    <property type="component" value="Unassembled WGS sequence"/>
</dbReference>
<keyword evidence="8 11" id="KW-0520">NAD</keyword>
<evidence type="ECO:0000256" key="10">
    <source>
        <dbReference type="PIRSR" id="PIRSR000350-2"/>
    </source>
</evidence>
<evidence type="ECO:0000256" key="11">
    <source>
        <dbReference type="PIRSR" id="PIRSR000350-3"/>
    </source>
</evidence>
<gene>
    <name evidence="16" type="ORF">CLV39_1113</name>
</gene>
<name>A0A3M0BG33_9AQUI</name>
<dbReference type="PIRSF" id="PIRSF000350">
    <property type="entry name" value="Mercury_reductase_MerA"/>
    <property type="match status" value="1"/>
</dbReference>
<dbReference type="Pfam" id="PF02852">
    <property type="entry name" value="Pyr_redox_dim"/>
    <property type="match status" value="1"/>
</dbReference>
<dbReference type="InterPro" id="IPR016156">
    <property type="entry name" value="FAD/NAD-linked_Rdtase_dimer_sf"/>
</dbReference>
<sequence>MYDLIIIGLGPGGYEAALTALRKGLKIAIVEKDKLGGNCLNRACIPTKYFWTGAHNIEKLNILKNYGISFNGEANIDYSIAWENKEKAIGFLRKSLANLLKTKKVPVYKGNGRIIDKNKVKITNKDNAEEIIEGKNIIISTGSIPSSVGNIVPDGEYIITTEDYMDNLKSLPEKVLVIGGGVAGCELSYIMNKYGVKVYIVELMDRLLPSKNISPEISKYLLRKFKKLGITTFFNTTLEDYKIKNEKIEVKLSNGESLEVDKILLSVGRKPNSDVDEIGIEKDGKGFIKVNEYLQTNFENIYAVGDVINSPMLAHVAQYEAKIAMENILNNKKVSPDYSLIPFATFTAYEIATVGLNEEQAKEKGIDTISGYFPYTYNEKAVDESQTEGFIRLIFNKSDKTIIGGYIVGLGASELIHEISLMIKNRFTAKEVHEYIYFHPSLSEIFVYASYDIAVGKLF</sequence>
<evidence type="ECO:0000259" key="15">
    <source>
        <dbReference type="Pfam" id="PF07992"/>
    </source>
</evidence>
<feature type="domain" description="Pyridine nucleotide-disulphide oxidoreductase dimerisation" evidence="14">
    <location>
        <begin position="341"/>
        <end position="448"/>
    </location>
</feature>
<keyword evidence="17" id="KW-1185">Reference proteome</keyword>
<comment type="catalytic activity">
    <reaction evidence="9 13">
        <text>N(6)-[(R)-dihydrolipoyl]-L-lysyl-[protein] + NAD(+) = N(6)-[(R)-lipoyl]-L-lysyl-[protein] + NADH + H(+)</text>
        <dbReference type="Rhea" id="RHEA:15045"/>
        <dbReference type="Rhea" id="RHEA-COMP:10474"/>
        <dbReference type="Rhea" id="RHEA-COMP:10475"/>
        <dbReference type="ChEBI" id="CHEBI:15378"/>
        <dbReference type="ChEBI" id="CHEBI:57540"/>
        <dbReference type="ChEBI" id="CHEBI:57945"/>
        <dbReference type="ChEBI" id="CHEBI:83099"/>
        <dbReference type="ChEBI" id="CHEBI:83100"/>
        <dbReference type="EC" id="1.8.1.4"/>
    </reaction>
</comment>
<dbReference type="PANTHER" id="PTHR22912:SF217">
    <property type="entry name" value="DIHYDROLIPOYL DEHYDROGENASE"/>
    <property type="match status" value="1"/>
</dbReference>
<dbReference type="Gene3D" id="3.30.390.30">
    <property type="match status" value="1"/>
</dbReference>
<dbReference type="FunFam" id="3.30.390.30:FF:000001">
    <property type="entry name" value="Dihydrolipoyl dehydrogenase"/>
    <property type="match status" value="1"/>
</dbReference>
<feature type="binding site" evidence="11">
    <location>
        <begin position="312"/>
        <end position="315"/>
    </location>
    <ligand>
        <name>FAD</name>
        <dbReference type="ChEBI" id="CHEBI:57692"/>
    </ligand>
</feature>
<dbReference type="OrthoDB" id="9807946at2"/>
<dbReference type="GO" id="GO:0050660">
    <property type="term" value="F:flavin adenine dinucleotide binding"/>
    <property type="evidence" value="ECO:0007669"/>
    <property type="project" value="InterPro"/>
</dbReference>
<reference evidence="16 17" key="1">
    <citation type="submission" date="2018-10" db="EMBL/GenBank/DDBJ databases">
        <title>Genomic Encyclopedia of Archaeal and Bacterial Type Strains, Phase II (KMG-II): from individual species to whole genera.</title>
        <authorList>
            <person name="Goeker M."/>
        </authorList>
    </citation>
    <scope>NUCLEOTIDE SEQUENCE [LARGE SCALE GENOMIC DNA]</scope>
    <source>
        <strain evidence="16 17">VM1</strain>
    </source>
</reference>
<keyword evidence="13" id="KW-0676">Redox-active center</keyword>
<dbReference type="GO" id="GO:0004148">
    <property type="term" value="F:dihydrolipoyl dehydrogenase (NADH) activity"/>
    <property type="evidence" value="ECO:0007669"/>
    <property type="project" value="UniProtKB-EC"/>
</dbReference>